<organism evidence="1 2">
    <name type="scientific">Adineta steineri</name>
    <dbReference type="NCBI Taxonomy" id="433720"/>
    <lineage>
        <taxon>Eukaryota</taxon>
        <taxon>Metazoa</taxon>
        <taxon>Spiralia</taxon>
        <taxon>Gnathifera</taxon>
        <taxon>Rotifera</taxon>
        <taxon>Eurotatoria</taxon>
        <taxon>Bdelloidea</taxon>
        <taxon>Adinetida</taxon>
        <taxon>Adinetidae</taxon>
        <taxon>Adineta</taxon>
    </lineage>
</organism>
<dbReference type="PANTHER" id="PTHR36195">
    <property type="entry name" value="DOMAIN PROTEIN, PUTATIVE (AFU_ORTHOLOGUE AFUA_5G01990)-RELATED-RELATED"/>
    <property type="match status" value="1"/>
</dbReference>
<accession>A0A819D0H6</accession>
<name>A0A819D0H6_9BILA</name>
<evidence type="ECO:0000313" key="1">
    <source>
        <dbReference type="EMBL" id="CAF3826666.1"/>
    </source>
</evidence>
<evidence type="ECO:0008006" key="3">
    <source>
        <dbReference type="Google" id="ProtNLM"/>
    </source>
</evidence>
<comment type="caution">
    <text evidence="1">The sequence shown here is derived from an EMBL/GenBank/DDBJ whole genome shotgun (WGS) entry which is preliminary data.</text>
</comment>
<protein>
    <recommendedName>
        <fullName evidence="3">Catalase</fullName>
    </recommendedName>
</protein>
<dbReference type="PANTHER" id="PTHR36195:SF4">
    <property type="entry name" value="DOMAIN PROTEIN, PUTATIVE (AFU_ORTHOLOGUE AFUA_5G01990)-RELATED"/>
    <property type="match status" value="1"/>
</dbReference>
<gene>
    <name evidence="1" type="ORF">OKA104_LOCUS20025</name>
</gene>
<dbReference type="AlphaFoldDB" id="A0A819D0H6"/>
<reference evidence="1" key="1">
    <citation type="submission" date="2021-02" db="EMBL/GenBank/DDBJ databases">
        <authorList>
            <person name="Nowell W R."/>
        </authorList>
    </citation>
    <scope>NUCLEOTIDE SEQUENCE</scope>
</reference>
<dbReference type="SUPFAM" id="SSF56634">
    <property type="entry name" value="Heme-dependent catalase-like"/>
    <property type="match status" value="1"/>
</dbReference>
<evidence type="ECO:0000313" key="2">
    <source>
        <dbReference type="Proteomes" id="UP000663881"/>
    </source>
</evidence>
<dbReference type="EMBL" id="CAJOAY010001317">
    <property type="protein sequence ID" value="CAF3826666.1"/>
    <property type="molecule type" value="Genomic_DNA"/>
</dbReference>
<dbReference type="GO" id="GO:0020037">
    <property type="term" value="F:heme binding"/>
    <property type="evidence" value="ECO:0007669"/>
    <property type="project" value="InterPro"/>
</dbReference>
<proteinExistence type="predicted"/>
<dbReference type="Proteomes" id="UP000663881">
    <property type="component" value="Unassembled WGS sequence"/>
</dbReference>
<dbReference type="Gene3D" id="2.40.180.10">
    <property type="entry name" value="Catalase core domain"/>
    <property type="match status" value="1"/>
</dbReference>
<dbReference type="InterPro" id="IPR020835">
    <property type="entry name" value="Catalase_sf"/>
</dbReference>
<sequence>MSEAMIQAMKTVKAAIVGEDPKHLIRYDDPSIEHIEEDEDEKINDIIASFRSMQEKNFEKHGHGLRGTHSKTQAVVKGTLIVPANLPAHLSQGLFRYPGKYPVILRYASEPTQIEDDKIPAPRGLGMKVFNVLGSKLLEENINTQDFFFNNTPTLELTNATVCRDIQCLRNNYFDDSEGLKQALKQRDDSQKQLARTKLANTNIMGHEMYSQAAYRYGDYVVKYALFPIAKEQLETKSQKVKDTDSPAILSDWIQDYFHNYDAKYEFRVQFCSDITLQPVEDTSIEWSQLAAPFHTVATLDIPKQEAFDPEFCQWWQDHIRLYAWAGLEEHLPLGSINRIRKKLYDASSAFRAAKNHQEVVFPQRNIILNHRARGVLVEAHDGFIQSNLICGSSMAGLIVQPELWWGEGNYMLNELLFEIILL</sequence>